<keyword evidence="3" id="KW-1185">Reference proteome</keyword>
<sequence>MAASLPSPMATPSRSVSRTIKWTTPQPLVSSDEDSDFDSDSLPNYSVTLNKRTEHVPNHLFGRATPPADTSVQLEFNTECDVDVTLSAGNIDVLLKSPDKASTMHLSRRQSDGTWNVQMRKAVAAAAAIQEDSKPSIRRSLFSAPAITSREWSLSSFVLFLRDHLGTLILLGIVVSLLPGNFTQDGE</sequence>
<comment type="caution">
    <text evidence="2">The sequence shown here is derived from an EMBL/GenBank/DDBJ whole genome shotgun (WGS) entry which is preliminary data.</text>
</comment>
<gene>
    <name evidence="2" type="ORF">D9619_002455</name>
</gene>
<feature type="region of interest" description="Disordered" evidence="1">
    <location>
        <begin position="1"/>
        <end position="39"/>
    </location>
</feature>
<organism evidence="2 3">
    <name type="scientific">Psilocybe cf. subviscida</name>
    <dbReference type="NCBI Taxonomy" id="2480587"/>
    <lineage>
        <taxon>Eukaryota</taxon>
        <taxon>Fungi</taxon>
        <taxon>Dikarya</taxon>
        <taxon>Basidiomycota</taxon>
        <taxon>Agaricomycotina</taxon>
        <taxon>Agaricomycetes</taxon>
        <taxon>Agaricomycetidae</taxon>
        <taxon>Agaricales</taxon>
        <taxon>Agaricineae</taxon>
        <taxon>Strophariaceae</taxon>
        <taxon>Psilocybe</taxon>
    </lineage>
</organism>
<protein>
    <submittedName>
        <fullName evidence="2">Uncharacterized protein</fullName>
    </submittedName>
</protein>
<dbReference type="EMBL" id="JAACJJ010000056">
    <property type="protein sequence ID" value="KAF5312859.1"/>
    <property type="molecule type" value="Genomic_DNA"/>
</dbReference>
<feature type="compositionally biased region" description="Polar residues" evidence="1">
    <location>
        <begin position="10"/>
        <end position="29"/>
    </location>
</feature>
<accession>A0A8H5AXL5</accession>
<dbReference type="Proteomes" id="UP000567179">
    <property type="component" value="Unassembled WGS sequence"/>
</dbReference>
<dbReference type="AlphaFoldDB" id="A0A8H5AXL5"/>
<name>A0A8H5AXL5_9AGAR</name>
<evidence type="ECO:0000256" key="1">
    <source>
        <dbReference type="SAM" id="MobiDB-lite"/>
    </source>
</evidence>
<evidence type="ECO:0000313" key="3">
    <source>
        <dbReference type="Proteomes" id="UP000567179"/>
    </source>
</evidence>
<reference evidence="2 3" key="1">
    <citation type="journal article" date="2020" name="ISME J.">
        <title>Uncovering the hidden diversity of litter-decomposition mechanisms in mushroom-forming fungi.</title>
        <authorList>
            <person name="Floudas D."/>
            <person name="Bentzer J."/>
            <person name="Ahren D."/>
            <person name="Johansson T."/>
            <person name="Persson P."/>
            <person name="Tunlid A."/>
        </authorList>
    </citation>
    <scope>NUCLEOTIDE SEQUENCE [LARGE SCALE GENOMIC DNA]</scope>
    <source>
        <strain evidence="2 3">CBS 101986</strain>
    </source>
</reference>
<evidence type="ECO:0000313" key="2">
    <source>
        <dbReference type="EMBL" id="KAF5312859.1"/>
    </source>
</evidence>
<proteinExistence type="predicted"/>